<evidence type="ECO:0000313" key="2">
    <source>
        <dbReference type="Proteomes" id="UP000198651"/>
    </source>
</evidence>
<dbReference type="RefSeq" id="WP_092490608.1">
    <property type="nucleotide sequence ID" value="NZ_LN906597.1"/>
</dbReference>
<dbReference type="OrthoDB" id="9998947at2"/>
<keyword evidence="2" id="KW-1185">Reference proteome</keyword>
<evidence type="ECO:0000313" key="1">
    <source>
        <dbReference type="EMBL" id="CUT18126.1"/>
    </source>
</evidence>
<dbReference type="Proteomes" id="UP000198651">
    <property type="component" value="Chromosome I"/>
</dbReference>
<proteinExistence type="predicted"/>
<accession>A0A0S4M362</accession>
<name>A0A0S4M362_9BURK</name>
<gene>
    <name evidence="1" type="ORF">Ark11_1322</name>
</gene>
<dbReference type="EMBL" id="LN906597">
    <property type="protein sequence ID" value="CUT18126.1"/>
    <property type="molecule type" value="Genomic_DNA"/>
</dbReference>
<sequence>MVNQYNHSCYCAYCELQIQENPTCRESTSTDINMESLLKIIKMNEGTRYKYYCKDDVLKRPSSMPDVGHIPNHKNWKSKINDSFKSLIDDSLSSFAIKINEINCGSWEQKIEFLSAISQEIEANYPFKMINNLMISFVDEKVAKVVLCCVEEEIKEIDKNKQRNYDELKKIIAKKLEENMLKEDNKLELINAIQSKILKSHEERNIEEILTFHFDLKKIPFATFMGLYRNHISENYDLIVSKSIDILEDLVLDEKYCMSFAFDSIFGEMIIGNESKKLRNTIYISEHYFKILLNDLDTEGRINFSSTEDETRYTHGYSNVLEYKDCFAKFITKSQIELEDRINNHLKKNNIIVIENNVITTCNESFIKRISYCATKHLEKELRLYLRQIRNRCRYISGNTLNHDI</sequence>
<reference evidence="2" key="1">
    <citation type="submission" date="2015-11" db="EMBL/GenBank/DDBJ databases">
        <authorList>
            <person name="Seth-Smith H.M.B."/>
        </authorList>
    </citation>
    <scope>NUCLEOTIDE SEQUENCE [LARGE SCALE GENOMIC DNA]</scope>
    <source>
        <strain evidence="2">2013Ark11</strain>
    </source>
</reference>
<protein>
    <submittedName>
        <fullName evidence="1">Putative coiled coil protein</fullName>
    </submittedName>
</protein>
<organism evidence="1 2">
    <name type="scientific">Candidatus Ichthyocystis hellenicum</name>
    <dbReference type="NCBI Taxonomy" id="1561003"/>
    <lineage>
        <taxon>Bacteria</taxon>
        <taxon>Pseudomonadati</taxon>
        <taxon>Pseudomonadota</taxon>
        <taxon>Betaproteobacteria</taxon>
        <taxon>Burkholderiales</taxon>
        <taxon>Candidatus Ichthyocystis</taxon>
    </lineage>
</organism>
<dbReference type="AlphaFoldDB" id="A0A0S4M362"/>